<dbReference type="SUPFAM" id="SSF49344">
    <property type="entry name" value="CBD9-like"/>
    <property type="match status" value="1"/>
</dbReference>
<dbReference type="PANTHER" id="PTHR35532:SF5">
    <property type="entry name" value="CARBOHYDRATE-BINDING DOMAIN-CONTAINING PROTEIN"/>
    <property type="match status" value="1"/>
</dbReference>
<dbReference type="InterPro" id="IPR010502">
    <property type="entry name" value="Carb-bd_dom_fam9"/>
</dbReference>
<dbReference type="Gene3D" id="2.60.40.1190">
    <property type="match status" value="1"/>
</dbReference>
<dbReference type="CDD" id="cd09620">
    <property type="entry name" value="CBM9_like_3"/>
    <property type="match status" value="1"/>
</dbReference>
<comment type="caution">
    <text evidence="2">The sequence shown here is derived from an EMBL/GenBank/DDBJ whole genome shotgun (WGS) entry which is preliminary data.</text>
</comment>
<sequence length="440" mass="50228">MASGEDWTYMDTLRPPVYICLRRKIDCSDAGYRPMKLDGDVDKDEWRHVPWSEAFVDIEGRERKPVEHPLTRFKMMYDDEMLYIAAELLEPKVWGTITEKNSTLYHENDFEVFFNPDGSRHHYYEVEVNCLNTVWELLLHRPYKDGHSIENPFNLKSLRSAVHVDGVANSPETDCSRWCVEMSWSLAELEQFDKLRFHGEVLPKAPSIATVGDLRPAATTNCTVAGNVWRVNFSRVQYELETAVDPDTQQVQYQKVRDKREDNIVWAPTGVIDIHRPERWGYVLFSSEEELADGELELAGAMATYLEEQIAIERVLDAIYYKQRAFHAIYGGFASTMERLYTKPALRTSLDSSALPDDNVNEWTDAFPLSELLHQYQLDTPVISFDGDLDTDGRCPAACDQPDDTFNTPQDCSTAAGHHDATTISSQCSRLQTGTSLSGR</sequence>
<dbReference type="Proteomes" id="UP001162060">
    <property type="component" value="Unassembled WGS sequence"/>
</dbReference>
<evidence type="ECO:0000313" key="2">
    <source>
        <dbReference type="EMBL" id="CAK7925203.1"/>
    </source>
</evidence>
<dbReference type="Pfam" id="PF06452">
    <property type="entry name" value="CBM9_1"/>
    <property type="match status" value="1"/>
</dbReference>
<accession>A0AAV1TUW9</accession>
<feature type="domain" description="Carbohydrate-binding" evidence="1">
    <location>
        <begin position="37"/>
        <end position="135"/>
    </location>
</feature>
<dbReference type="GO" id="GO:0016052">
    <property type="term" value="P:carbohydrate catabolic process"/>
    <property type="evidence" value="ECO:0007669"/>
    <property type="project" value="InterPro"/>
</dbReference>
<protein>
    <recommendedName>
        <fullName evidence="1">Carbohydrate-binding domain-containing protein</fullName>
    </recommendedName>
</protein>
<organism evidence="2 3">
    <name type="scientific">Peronospora matthiolae</name>
    <dbReference type="NCBI Taxonomy" id="2874970"/>
    <lineage>
        <taxon>Eukaryota</taxon>
        <taxon>Sar</taxon>
        <taxon>Stramenopiles</taxon>
        <taxon>Oomycota</taxon>
        <taxon>Peronosporomycetes</taxon>
        <taxon>Peronosporales</taxon>
        <taxon>Peronosporaceae</taxon>
        <taxon>Peronospora</taxon>
    </lineage>
</organism>
<evidence type="ECO:0000313" key="3">
    <source>
        <dbReference type="Proteomes" id="UP001162060"/>
    </source>
</evidence>
<dbReference type="GO" id="GO:0004553">
    <property type="term" value="F:hydrolase activity, hydrolyzing O-glycosyl compounds"/>
    <property type="evidence" value="ECO:0007669"/>
    <property type="project" value="InterPro"/>
</dbReference>
<evidence type="ECO:0000259" key="1">
    <source>
        <dbReference type="Pfam" id="PF06452"/>
    </source>
</evidence>
<name>A0AAV1TUW9_9STRA</name>
<reference evidence="2" key="1">
    <citation type="submission" date="2024-01" db="EMBL/GenBank/DDBJ databases">
        <authorList>
            <person name="Webb A."/>
        </authorList>
    </citation>
    <scope>NUCLEOTIDE SEQUENCE</scope>
    <source>
        <strain evidence="2">Pm1</strain>
    </source>
</reference>
<dbReference type="GO" id="GO:0030246">
    <property type="term" value="F:carbohydrate binding"/>
    <property type="evidence" value="ECO:0007669"/>
    <property type="project" value="InterPro"/>
</dbReference>
<dbReference type="EMBL" id="CAKLBY020000086">
    <property type="protein sequence ID" value="CAK7925203.1"/>
    <property type="molecule type" value="Genomic_DNA"/>
</dbReference>
<proteinExistence type="predicted"/>
<dbReference type="PANTHER" id="PTHR35532">
    <property type="entry name" value="SIMILAR TO POLYHYDROXYALKANOATE DEPOLYMERASE"/>
    <property type="match status" value="1"/>
</dbReference>
<dbReference type="AlphaFoldDB" id="A0AAV1TUW9"/>
<gene>
    <name evidence="2" type="ORF">PM001_LOCUS10353</name>
</gene>